<feature type="transmembrane region" description="Helical" evidence="6">
    <location>
        <begin position="90"/>
        <end position="112"/>
    </location>
</feature>
<dbReference type="PANTHER" id="PTHR30250:SF11">
    <property type="entry name" value="O-ANTIGEN TRANSPORTER-RELATED"/>
    <property type="match status" value="1"/>
</dbReference>
<feature type="transmembrane region" description="Helical" evidence="6">
    <location>
        <begin position="368"/>
        <end position="389"/>
    </location>
</feature>
<keyword evidence="5 6" id="KW-0472">Membrane</keyword>
<dbReference type="OrthoDB" id="8482265at2"/>
<dbReference type="Proteomes" id="UP000054099">
    <property type="component" value="Unassembled WGS sequence"/>
</dbReference>
<feature type="transmembrane region" description="Helical" evidence="6">
    <location>
        <begin position="26"/>
        <end position="44"/>
    </location>
</feature>
<sequence length="448" mass="50488">MGAVLDMSDDNRSFVRNSFLTFSRQVTNIVIGILLLVVLARILGPAGQGKYSLITLLPTVLLTFLTLGINTSTIYYISKGEVKLNTVYNNNIIIGTLLSLVSIGLGAVVIFFFSEKFFNETPHVLLYLCLLALPFMFLREYFQTVFQGLQDFKLFNTAMVVNQLGILAFVAVFVLIFRLGLEGAILAFIAGNLINVVYMVYQLKKRHKLRFDFRGFSWEYLRKSVKYGLKAHISNFASFLNYRIVIFLIGFFMVDSAVGIYVTAMNIGERLAIFAASVSNVLYPKIAAIETEEERNHLTSLVSRNILAITFVIALAGTLIAKDLIVTLFGEQYENSANLLRIILPGVALLSVEKILSNDIAGRGKPELNMYLSIFNVLFNLLLNVVLIPKYGLNGAALSATITYFVSFVVKIFLYKKVTNEPYHRFLLVKKSDLRLYKNVIRKLKLRY</sequence>
<dbReference type="InterPro" id="IPR050833">
    <property type="entry name" value="Poly_Biosynth_Transport"/>
</dbReference>
<dbReference type="PANTHER" id="PTHR30250">
    <property type="entry name" value="PST FAMILY PREDICTED COLANIC ACID TRANSPORTER"/>
    <property type="match status" value="1"/>
</dbReference>
<evidence type="ECO:0000313" key="7">
    <source>
        <dbReference type="EMBL" id="KSU83075.1"/>
    </source>
</evidence>
<feature type="transmembrane region" description="Helical" evidence="6">
    <location>
        <begin position="56"/>
        <end position="78"/>
    </location>
</feature>
<comment type="subcellular location">
    <subcellularLocation>
        <location evidence="1">Cell membrane</location>
        <topology evidence="1">Multi-pass membrane protein</topology>
    </subcellularLocation>
</comment>
<evidence type="ECO:0000256" key="4">
    <source>
        <dbReference type="ARBA" id="ARBA00022989"/>
    </source>
</evidence>
<keyword evidence="8" id="KW-1185">Reference proteome</keyword>
<evidence type="ECO:0000256" key="2">
    <source>
        <dbReference type="ARBA" id="ARBA00022475"/>
    </source>
</evidence>
<keyword evidence="2" id="KW-1003">Cell membrane</keyword>
<evidence type="ECO:0000256" key="1">
    <source>
        <dbReference type="ARBA" id="ARBA00004651"/>
    </source>
</evidence>
<name>A0A0V8J7U2_9BACL</name>
<dbReference type="InterPro" id="IPR002797">
    <property type="entry name" value="Polysacc_synth"/>
</dbReference>
<keyword evidence="3 6" id="KW-0812">Transmembrane</keyword>
<gene>
    <name evidence="7" type="ORF">AS030_10830</name>
</gene>
<dbReference type="Pfam" id="PF01943">
    <property type="entry name" value="Polysacc_synt"/>
    <property type="match status" value="1"/>
</dbReference>
<keyword evidence="4 6" id="KW-1133">Transmembrane helix</keyword>
<accession>A0A0V8J7U2</accession>
<dbReference type="AlphaFoldDB" id="A0A0V8J7U2"/>
<feature type="transmembrane region" description="Helical" evidence="6">
    <location>
        <begin position="301"/>
        <end position="319"/>
    </location>
</feature>
<dbReference type="EMBL" id="LNQN01000002">
    <property type="protein sequence ID" value="KSU83075.1"/>
    <property type="molecule type" value="Genomic_DNA"/>
</dbReference>
<dbReference type="GO" id="GO:0005886">
    <property type="term" value="C:plasma membrane"/>
    <property type="evidence" value="ECO:0007669"/>
    <property type="project" value="UniProtKB-SubCell"/>
</dbReference>
<protein>
    <submittedName>
        <fullName evidence="7">Uncharacterized protein</fullName>
    </submittedName>
</protein>
<feature type="transmembrane region" description="Helical" evidence="6">
    <location>
        <begin position="244"/>
        <end position="265"/>
    </location>
</feature>
<organism evidence="7 8">
    <name type="scientific">Fictibacillus enclensis</name>
    <dbReference type="NCBI Taxonomy" id="1017270"/>
    <lineage>
        <taxon>Bacteria</taxon>
        <taxon>Bacillati</taxon>
        <taxon>Bacillota</taxon>
        <taxon>Bacilli</taxon>
        <taxon>Bacillales</taxon>
        <taxon>Fictibacillaceae</taxon>
        <taxon>Fictibacillus</taxon>
    </lineage>
</organism>
<feature type="transmembrane region" description="Helical" evidence="6">
    <location>
        <begin position="124"/>
        <end position="142"/>
    </location>
</feature>
<proteinExistence type="predicted"/>
<feature type="transmembrane region" description="Helical" evidence="6">
    <location>
        <begin position="183"/>
        <end position="201"/>
    </location>
</feature>
<evidence type="ECO:0000313" key="8">
    <source>
        <dbReference type="Proteomes" id="UP000054099"/>
    </source>
</evidence>
<dbReference type="CDD" id="cd13128">
    <property type="entry name" value="MATE_Wzx_like"/>
    <property type="match status" value="1"/>
</dbReference>
<evidence type="ECO:0000256" key="6">
    <source>
        <dbReference type="SAM" id="Phobius"/>
    </source>
</evidence>
<reference evidence="7 8" key="1">
    <citation type="journal article" date="2014" name="Antonie Van Leeuwenhoek">
        <title>Fictibacillus enclensis sp. nov., isolated from marine sediment.</title>
        <authorList>
            <person name="Dastager S.G."/>
            <person name="Mawlankar R."/>
            <person name="Srinivasan K."/>
            <person name="Tang S.K."/>
            <person name="Lee J.C."/>
            <person name="Ramana V.V."/>
            <person name="Shouche Y.S."/>
        </authorList>
    </citation>
    <scope>NUCLEOTIDE SEQUENCE [LARGE SCALE GENOMIC DNA]</scope>
    <source>
        <strain evidence="7 8">NIO-1003</strain>
    </source>
</reference>
<comment type="caution">
    <text evidence="7">The sequence shown here is derived from an EMBL/GenBank/DDBJ whole genome shotgun (WGS) entry which is preliminary data.</text>
</comment>
<feature type="transmembrane region" description="Helical" evidence="6">
    <location>
        <begin position="395"/>
        <end position="415"/>
    </location>
</feature>
<evidence type="ECO:0000256" key="5">
    <source>
        <dbReference type="ARBA" id="ARBA00023136"/>
    </source>
</evidence>
<evidence type="ECO:0000256" key="3">
    <source>
        <dbReference type="ARBA" id="ARBA00022692"/>
    </source>
</evidence>
<feature type="transmembrane region" description="Helical" evidence="6">
    <location>
        <begin position="154"/>
        <end position="177"/>
    </location>
</feature>